<sequence>MKKVLILSIFLSIFIANNSFAITAGTIPSAEQLGVSNAPKIEKVDTLVNIIRNIVKWTYIIFFIVAVFFIILAAFTYLTAQADPEKIKTANKQILYAVIAIVIALLAIGFDTIIKSFLQSGA</sequence>
<reference evidence="3 4" key="1">
    <citation type="journal article" date="2015" name="Nature">
        <title>rRNA introns, odd ribosomes, and small enigmatic genomes across a large radiation of phyla.</title>
        <authorList>
            <person name="Brown C.T."/>
            <person name="Hug L.A."/>
            <person name="Thomas B.C."/>
            <person name="Sharon I."/>
            <person name="Castelle C.J."/>
            <person name="Singh A."/>
            <person name="Wilkins M.J."/>
            <person name="Williams K.H."/>
            <person name="Banfield J.F."/>
        </authorList>
    </citation>
    <scope>NUCLEOTIDE SEQUENCE [LARGE SCALE GENOMIC DNA]</scope>
</reference>
<keyword evidence="2" id="KW-0732">Signal</keyword>
<dbReference type="AlphaFoldDB" id="A0A0G0UKB1"/>
<feature type="transmembrane region" description="Helical" evidence="1">
    <location>
        <begin position="94"/>
        <end position="114"/>
    </location>
</feature>
<evidence type="ECO:0000313" key="4">
    <source>
        <dbReference type="Proteomes" id="UP000033918"/>
    </source>
</evidence>
<feature type="signal peptide" evidence="2">
    <location>
        <begin position="1"/>
        <end position="21"/>
    </location>
</feature>
<dbReference type="EMBL" id="LCAK01000001">
    <property type="protein sequence ID" value="KKR89199.1"/>
    <property type="molecule type" value="Genomic_DNA"/>
</dbReference>
<dbReference type="Proteomes" id="UP000033918">
    <property type="component" value="Unassembled WGS sequence"/>
</dbReference>
<feature type="transmembrane region" description="Helical" evidence="1">
    <location>
        <begin position="57"/>
        <end position="82"/>
    </location>
</feature>
<evidence type="ECO:0000256" key="2">
    <source>
        <dbReference type="SAM" id="SignalP"/>
    </source>
</evidence>
<proteinExistence type="predicted"/>
<protein>
    <submittedName>
        <fullName evidence="3">Uncharacterized protein</fullName>
    </submittedName>
</protein>
<evidence type="ECO:0000313" key="3">
    <source>
        <dbReference type="EMBL" id="KKR89199.1"/>
    </source>
</evidence>
<name>A0A0G0UKB1_9BACT</name>
<gene>
    <name evidence="3" type="ORF">UU38_C0001G0101</name>
</gene>
<feature type="chain" id="PRO_5002534665" evidence="2">
    <location>
        <begin position="22"/>
        <end position="122"/>
    </location>
</feature>
<organism evidence="3 4">
    <name type="scientific">Candidatus Wolfebacteria bacterium GW2011_GWB1_41_12</name>
    <dbReference type="NCBI Taxonomy" id="1619006"/>
    <lineage>
        <taxon>Bacteria</taxon>
        <taxon>Candidatus Wolfeibacteriota</taxon>
    </lineage>
</organism>
<dbReference type="Pfam" id="PF18895">
    <property type="entry name" value="T4SS_pilin"/>
    <property type="match status" value="1"/>
</dbReference>
<evidence type="ECO:0000256" key="1">
    <source>
        <dbReference type="SAM" id="Phobius"/>
    </source>
</evidence>
<comment type="caution">
    <text evidence="3">The sequence shown here is derived from an EMBL/GenBank/DDBJ whole genome shotgun (WGS) entry which is preliminary data.</text>
</comment>
<accession>A0A0G0UKB1</accession>
<dbReference type="InterPro" id="IPR043993">
    <property type="entry name" value="T4SS_pilin"/>
</dbReference>
<keyword evidence="1" id="KW-1133">Transmembrane helix</keyword>
<keyword evidence="1" id="KW-0812">Transmembrane</keyword>
<keyword evidence="1" id="KW-0472">Membrane</keyword>